<organism evidence="2 3">
    <name type="scientific">Weissella bombi</name>
    <dbReference type="NCBI Taxonomy" id="1505725"/>
    <lineage>
        <taxon>Bacteria</taxon>
        <taxon>Bacillati</taxon>
        <taxon>Bacillota</taxon>
        <taxon>Bacilli</taxon>
        <taxon>Lactobacillales</taxon>
        <taxon>Lactobacillaceae</taxon>
        <taxon>Weissella</taxon>
    </lineage>
</organism>
<dbReference type="OrthoDB" id="2149639at2"/>
<gene>
    <name evidence="2" type="ORF">GA0061074_101337</name>
</gene>
<evidence type="ECO:0000313" key="3">
    <source>
        <dbReference type="Proteomes" id="UP000199268"/>
    </source>
</evidence>
<dbReference type="AlphaFoldDB" id="A0A1C3Z6V8"/>
<keyword evidence="1" id="KW-0812">Transmembrane</keyword>
<protein>
    <submittedName>
        <fullName evidence="2">Uncharacterized protein</fullName>
    </submittedName>
</protein>
<evidence type="ECO:0000256" key="1">
    <source>
        <dbReference type="SAM" id="Phobius"/>
    </source>
</evidence>
<sequence>MQKRMGWLLTTIIVIVALIMVLVLYRNTGQPTRVRTMAEETLNHSKQPFAKKGQDSYEEYQPTKKDLANKNYVKRGQINKIGQYQLTESGLEQKWVGVKKVNSTITNGDMTYHVRNINIIKNTARTRTALLSARRTLNDRNLNTKFVTLVINYDVTNNNVVTAITPGVTAVKYSNRTTMSILSGIYNDGRLNTSGIVPYETTSTTATVLVPEKMERHLTSLDIQFATVKDSAGNEIVKPSSVRTITF</sequence>
<accession>A0A1C3Z6V8</accession>
<evidence type="ECO:0000313" key="2">
    <source>
        <dbReference type="EMBL" id="SCB78040.1"/>
    </source>
</evidence>
<proteinExistence type="predicted"/>
<feature type="transmembrane region" description="Helical" evidence="1">
    <location>
        <begin position="6"/>
        <end position="25"/>
    </location>
</feature>
<dbReference type="Proteomes" id="UP000199268">
    <property type="component" value="Unassembled WGS sequence"/>
</dbReference>
<keyword evidence="3" id="KW-1185">Reference proteome</keyword>
<name>A0A1C3Z6V8_9LACO</name>
<dbReference type="STRING" id="1505725.GA0061074_101337"/>
<dbReference type="RefSeq" id="WP_092461366.1">
    <property type="nucleotide sequence ID" value="NZ_BJEE01000002.1"/>
</dbReference>
<keyword evidence="1" id="KW-1133">Transmembrane helix</keyword>
<reference evidence="3" key="1">
    <citation type="submission" date="2016-08" db="EMBL/GenBank/DDBJ databases">
        <authorList>
            <person name="Varghese N."/>
            <person name="Submissions Spin"/>
        </authorList>
    </citation>
    <scope>NUCLEOTIDE SEQUENCE [LARGE SCALE GENOMIC DNA]</scope>
    <source>
        <strain evidence="3">R-53094</strain>
    </source>
</reference>
<keyword evidence="1" id="KW-0472">Membrane</keyword>
<dbReference type="EMBL" id="FMAO01000001">
    <property type="protein sequence ID" value="SCB78040.1"/>
    <property type="molecule type" value="Genomic_DNA"/>
</dbReference>